<evidence type="ECO:0000256" key="5">
    <source>
        <dbReference type="PIRNR" id="PIRNR019574"/>
    </source>
</evidence>
<name>A0A1I2LSR2_9GAMM</name>
<evidence type="ECO:0000256" key="1">
    <source>
        <dbReference type="ARBA" id="ARBA00004418"/>
    </source>
</evidence>
<feature type="chain" id="PRO_5011733172" description="Putrescine-binding periplasmic protein" evidence="7">
    <location>
        <begin position="31"/>
        <end position="357"/>
    </location>
</feature>
<keyword evidence="2 5" id="KW-0813">Transport</keyword>
<dbReference type="InterPro" id="IPR001188">
    <property type="entry name" value="Sperm_putr-bd"/>
</dbReference>
<protein>
    <recommendedName>
        <fullName evidence="5">Putrescine-binding periplasmic protein</fullName>
    </recommendedName>
</protein>
<feature type="signal peptide" evidence="7">
    <location>
        <begin position="1"/>
        <end position="30"/>
    </location>
</feature>
<dbReference type="Gene3D" id="3.40.190.10">
    <property type="entry name" value="Periplasmic binding protein-like II"/>
    <property type="match status" value="2"/>
</dbReference>
<dbReference type="Pfam" id="PF13416">
    <property type="entry name" value="SBP_bac_8"/>
    <property type="match status" value="1"/>
</dbReference>
<dbReference type="STRING" id="1045558.SAMN05216175_101190"/>
<keyword evidence="4 5" id="KW-0574">Periplasm</keyword>
<dbReference type="EMBL" id="FOOU01000001">
    <property type="protein sequence ID" value="SFF81500.1"/>
    <property type="molecule type" value="Genomic_DNA"/>
</dbReference>
<organism evidence="8 9">
    <name type="scientific">Neptunomonas qingdaonensis</name>
    <dbReference type="NCBI Taxonomy" id="1045558"/>
    <lineage>
        <taxon>Bacteria</taxon>
        <taxon>Pseudomonadati</taxon>
        <taxon>Pseudomonadota</taxon>
        <taxon>Gammaproteobacteria</taxon>
        <taxon>Oceanospirillales</taxon>
        <taxon>Oceanospirillaceae</taxon>
        <taxon>Neptunomonas</taxon>
    </lineage>
</organism>
<comment type="function">
    <text evidence="5">Required for the activity of the bacterial periplasmic transport system of putrescine.</text>
</comment>
<evidence type="ECO:0000313" key="8">
    <source>
        <dbReference type="EMBL" id="SFF81500.1"/>
    </source>
</evidence>
<dbReference type="GO" id="GO:0042597">
    <property type="term" value="C:periplasmic space"/>
    <property type="evidence" value="ECO:0007669"/>
    <property type="project" value="UniProtKB-SubCell"/>
</dbReference>
<comment type="subcellular location">
    <subcellularLocation>
        <location evidence="1 5">Periplasm</location>
    </subcellularLocation>
</comment>
<feature type="binding site" evidence="6">
    <location>
        <position position="44"/>
    </location>
    <ligand>
        <name>spermidine</name>
        <dbReference type="ChEBI" id="CHEBI:57834"/>
    </ligand>
</feature>
<evidence type="ECO:0000256" key="2">
    <source>
        <dbReference type="ARBA" id="ARBA00022448"/>
    </source>
</evidence>
<dbReference type="InterPro" id="IPR006059">
    <property type="entry name" value="SBP"/>
</dbReference>
<gene>
    <name evidence="8" type="ORF">SAMN05216175_101190</name>
</gene>
<dbReference type="PIRSF" id="PIRSF019574">
    <property type="entry name" value="Periplasmic_polyamine_BP"/>
    <property type="match status" value="1"/>
</dbReference>
<evidence type="ECO:0000256" key="3">
    <source>
        <dbReference type="ARBA" id="ARBA00022729"/>
    </source>
</evidence>
<evidence type="ECO:0000313" key="9">
    <source>
        <dbReference type="Proteomes" id="UP000198623"/>
    </source>
</evidence>
<dbReference type="GO" id="GO:0015846">
    <property type="term" value="P:polyamine transport"/>
    <property type="evidence" value="ECO:0007669"/>
    <property type="project" value="InterPro"/>
</dbReference>
<sequence>MFKEKIKQSLINLVTLCLMVYATAISFANAENSTPVLTVLNWSEYLDPDVVSAFEKKYNVKVHDVYYENDDERDKLLIQTGGSGYDVGIVSGVMLETYQQKGWIDPINQRNVPNLQYIDTAKKNSHEGANGYSLPYAWGTLGIAYRADLVNKPIETWMDLFQPEAELHQKIVMIKGARELLGTALNAKGYSVNSMNKTELAEAEALLLTQKPHVFRYGHIELGAESVLATGKALATITYSSDALVLNELNPNIKYVVPKEGSTVWVDHWVVFVKSANKTLAHQFLNFINDPKIAAQNAEYLYIATPNLAAAEFLSEEFLEDSIIHPHAEQLKNLETYHQLQGRALRTRSQIYNRVVN</sequence>
<dbReference type="SUPFAM" id="SSF53850">
    <property type="entry name" value="Periplasmic binding protein-like II"/>
    <property type="match status" value="1"/>
</dbReference>
<keyword evidence="9" id="KW-1185">Reference proteome</keyword>
<evidence type="ECO:0000256" key="7">
    <source>
        <dbReference type="SAM" id="SignalP"/>
    </source>
</evidence>
<evidence type="ECO:0000256" key="6">
    <source>
        <dbReference type="PIRSR" id="PIRSR019574-1"/>
    </source>
</evidence>
<reference evidence="9" key="1">
    <citation type="submission" date="2016-10" db="EMBL/GenBank/DDBJ databases">
        <authorList>
            <person name="Varghese N."/>
            <person name="Submissions S."/>
        </authorList>
    </citation>
    <scope>NUCLEOTIDE SEQUENCE [LARGE SCALE GENOMIC DNA]</scope>
    <source>
        <strain evidence="9">CGMCC 1.10971</strain>
    </source>
</reference>
<accession>A0A1I2LSR2</accession>
<dbReference type="AlphaFoldDB" id="A0A1I2LSR2"/>
<evidence type="ECO:0000256" key="4">
    <source>
        <dbReference type="ARBA" id="ARBA00022764"/>
    </source>
</evidence>
<comment type="similarity">
    <text evidence="5">Belongs to the bacterial solute-binding protein PotD/PotF family.</text>
</comment>
<dbReference type="GO" id="GO:0019808">
    <property type="term" value="F:polyamine binding"/>
    <property type="evidence" value="ECO:0007669"/>
    <property type="project" value="InterPro"/>
</dbReference>
<dbReference type="PANTHER" id="PTHR30222:SF17">
    <property type="entry name" value="SPERMIDINE_PUTRESCINE-BINDING PERIPLASMIC PROTEIN"/>
    <property type="match status" value="1"/>
</dbReference>
<dbReference type="PANTHER" id="PTHR30222">
    <property type="entry name" value="SPERMIDINE/PUTRESCINE-BINDING PERIPLASMIC PROTEIN"/>
    <property type="match status" value="1"/>
</dbReference>
<proteinExistence type="inferred from homology"/>
<keyword evidence="3 7" id="KW-0732">Signal</keyword>
<dbReference type="OrthoDB" id="9769319at2"/>
<dbReference type="PRINTS" id="PR00909">
    <property type="entry name" value="SPERMDNBNDNG"/>
</dbReference>
<dbReference type="RefSeq" id="WP_090723217.1">
    <property type="nucleotide sequence ID" value="NZ_FOOU01000001.1"/>
</dbReference>
<dbReference type="CDD" id="cd13590">
    <property type="entry name" value="PBP2_PotD_PotF_like"/>
    <property type="match status" value="1"/>
</dbReference>
<dbReference type="Proteomes" id="UP000198623">
    <property type="component" value="Unassembled WGS sequence"/>
</dbReference>